<dbReference type="Pfam" id="PF10035">
    <property type="entry name" value="DUF2179"/>
    <property type="match status" value="1"/>
</dbReference>
<dbReference type="CDD" id="cd16380">
    <property type="entry name" value="YitT_C"/>
    <property type="match status" value="1"/>
</dbReference>
<organism evidence="8 9">
    <name type="scientific">Candidatus Alloenteromonas pullistercoris</name>
    <dbReference type="NCBI Taxonomy" id="2840785"/>
    <lineage>
        <taxon>Bacteria</taxon>
        <taxon>Bacillati</taxon>
        <taxon>Bacillota</taxon>
        <taxon>Bacillota incertae sedis</taxon>
        <taxon>Candidatus Alloenteromonas</taxon>
    </lineage>
</organism>
<dbReference type="InterPro" id="IPR003740">
    <property type="entry name" value="YitT"/>
</dbReference>
<evidence type="ECO:0000256" key="3">
    <source>
        <dbReference type="ARBA" id="ARBA00022692"/>
    </source>
</evidence>
<dbReference type="PANTHER" id="PTHR33545">
    <property type="entry name" value="UPF0750 MEMBRANE PROTEIN YITT-RELATED"/>
    <property type="match status" value="1"/>
</dbReference>
<name>A0A9D9DF90_9FIRM</name>
<reference evidence="8" key="1">
    <citation type="submission" date="2020-10" db="EMBL/GenBank/DDBJ databases">
        <authorList>
            <person name="Gilroy R."/>
        </authorList>
    </citation>
    <scope>NUCLEOTIDE SEQUENCE</scope>
    <source>
        <strain evidence="8">17113</strain>
    </source>
</reference>
<evidence type="ECO:0000313" key="8">
    <source>
        <dbReference type="EMBL" id="MBO8426408.1"/>
    </source>
</evidence>
<dbReference type="PANTHER" id="PTHR33545:SF9">
    <property type="entry name" value="UPF0750 MEMBRANE PROTEIN YITE"/>
    <property type="match status" value="1"/>
</dbReference>
<keyword evidence="4 6" id="KW-1133">Transmembrane helix</keyword>
<gene>
    <name evidence="8" type="ORF">IAC61_03700</name>
</gene>
<comment type="subcellular location">
    <subcellularLocation>
        <location evidence="1">Cell membrane</location>
        <topology evidence="1">Multi-pass membrane protein</topology>
    </subcellularLocation>
</comment>
<dbReference type="EMBL" id="JADINA010000024">
    <property type="protein sequence ID" value="MBO8426408.1"/>
    <property type="molecule type" value="Genomic_DNA"/>
</dbReference>
<dbReference type="InterPro" id="IPR051461">
    <property type="entry name" value="UPF0750_membrane"/>
</dbReference>
<dbReference type="Pfam" id="PF02588">
    <property type="entry name" value="YitT_membrane"/>
    <property type="match status" value="1"/>
</dbReference>
<dbReference type="Gene3D" id="3.30.70.120">
    <property type="match status" value="1"/>
</dbReference>
<feature type="domain" description="DUF2179" evidence="7">
    <location>
        <begin position="265"/>
        <end position="319"/>
    </location>
</feature>
<dbReference type="Proteomes" id="UP000823634">
    <property type="component" value="Unassembled WGS sequence"/>
</dbReference>
<evidence type="ECO:0000256" key="1">
    <source>
        <dbReference type="ARBA" id="ARBA00004651"/>
    </source>
</evidence>
<accession>A0A9D9DF90</accession>
<feature type="transmembrane region" description="Helical" evidence="6">
    <location>
        <begin position="32"/>
        <end position="51"/>
    </location>
</feature>
<evidence type="ECO:0000256" key="5">
    <source>
        <dbReference type="ARBA" id="ARBA00023136"/>
    </source>
</evidence>
<keyword evidence="3 6" id="KW-0812">Transmembrane</keyword>
<reference evidence="8" key="2">
    <citation type="journal article" date="2021" name="PeerJ">
        <title>Extensive microbial diversity within the chicken gut microbiome revealed by metagenomics and culture.</title>
        <authorList>
            <person name="Gilroy R."/>
            <person name="Ravi A."/>
            <person name="Getino M."/>
            <person name="Pursley I."/>
            <person name="Horton D.L."/>
            <person name="Alikhan N.F."/>
            <person name="Baker D."/>
            <person name="Gharbi K."/>
            <person name="Hall N."/>
            <person name="Watson M."/>
            <person name="Adriaenssens E.M."/>
            <person name="Foster-Nyarko E."/>
            <person name="Jarju S."/>
            <person name="Secka A."/>
            <person name="Antonio M."/>
            <person name="Oren A."/>
            <person name="Chaudhuri R.R."/>
            <person name="La Ragione R."/>
            <person name="Hildebrand F."/>
            <person name="Pallen M.J."/>
        </authorList>
    </citation>
    <scope>NUCLEOTIDE SEQUENCE</scope>
    <source>
        <strain evidence="8">17113</strain>
    </source>
</reference>
<dbReference type="GO" id="GO:0005886">
    <property type="term" value="C:plasma membrane"/>
    <property type="evidence" value="ECO:0007669"/>
    <property type="project" value="UniProtKB-SubCell"/>
</dbReference>
<feature type="transmembrane region" description="Helical" evidence="6">
    <location>
        <begin position="215"/>
        <end position="236"/>
    </location>
</feature>
<evidence type="ECO:0000259" key="7">
    <source>
        <dbReference type="Pfam" id="PF10035"/>
    </source>
</evidence>
<evidence type="ECO:0000256" key="2">
    <source>
        <dbReference type="ARBA" id="ARBA00022475"/>
    </source>
</evidence>
<feature type="transmembrane region" description="Helical" evidence="6">
    <location>
        <begin position="143"/>
        <end position="165"/>
    </location>
</feature>
<dbReference type="InterPro" id="IPR019264">
    <property type="entry name" value="DUF2179"/>
</dbReference>
<evidence type="ECO:0000256" key="4">
    <source>
        <dbReference type="ARBA" id="ARBA00022989"/>
    </source>
</evidence>
<sequence>MKESGKSNFLHSLSNKWNGLTKKERWGIIRNFLLMILGSFVLAFGNAAFIVPSDLVTGGVSSIGVIVQFYLDEAGIGFEIVDIVTAALTVGLFLIGLFVLGKKFSAHTFLASVLYPAFFALLYRTELLAPIYNSLLNAESEPMIGMLLCAIFGGIFVGAGVAITFKGNGSTGGVDILCAIIAKYTPIKESFTSATIDCSLVVIGMICRYSVDNSIALGLIGILSALTAAAMIQIVYVASNSFVLCDVISSKYESIIEFIQNDLDRGCTLLNTTGGYTGEDRLMVRAALSKSEAQELKKFIAKVDPKAFLTMVDASAVNGEGFAPIVYKRRKKKADVANLPIEKGENLTEGE</sequence>
<dbReference type="AlphaFoldDB" id="A0A9D9DF90"/>
<keyword evidence="2" id="KW-1003">Cell membrane</keyword>
<dbReference type="InterPro" id="IPR015867">
    <property type="entry name" value="N-reg_PII/ATP_PRibTrfase_C"/>
</dbReference>
<evidence type="ECO:0000256" key="6">
    <source>
        <dbReference type="SAM" id="Phobius"/>
    </source>
</evidence>
<proteinExistence type="predicted"/>
<feature type="transmembrane region" description="Helical" evidence="6">
    <location>
        <begin position="107"/>
        <end position="123"/>
    </location>
</feature>
<protein>
    <submittedName>
        <fullName evidence="8">YitT family protein</fullName>
    </submittedName>
</protein>
<comment type="caution">
    <text evidence="8">The sequence shown here is derived from an EMBL/GenBank/DDBJ whole genome shotgun (WGS) entry which is preliminary data.</text>
</comment>
<keyword evidence="5 6" id="KW-0472">Membrane</keyword>
<feature type="transmembrane region" description="Helical" evidence="6">
    <location>
        <begin position="80"/>
        <end position="100"/>
    </location>
</feature>
<evidence type="ECO:0000313" key="9">
    <source>
        <dbReference type="Proteomes" id="UP000823634"/>
    </source>
</evidence>